<evidence type="ECO:0000259" key="3">
    <source>
        <dbReference type="Pfam" id="PF02230"/>
    </source>
</evidence>
<name>A0ABS5T3Y3_9GAMM</name>
<dbReference type="PANTHER" id="PTHR10655">
    <property type="entry name" value="LYSOPHOSPHOLIPASE-RELATED"/>
    <property type="match status" value="1"/>
</dbReference>
<keyword evidence="2" id="KW-0378">Hydrolase</keyword>
<protein>
    <submittedName>
        <fullName evidence="4">Prolyl oligopeptidase family serine peptidase</fullName>
    </submittedName>
</protein>
<keyword evidence="5" id="KW-1185">Reference proteome</keyword>
<dbReference type="RefSeq" id="WP_214212278.1">
    <property type="nucleotide sequence ID" value="NZ_JABBFO010000002.1"/>
</dbReference>
<reference evidence="4 5" key="1">
    <citation type="submission" date="2020-04" db="EMBL/GenBank/DDBJ databases">
        <title>Genome sequencing of Rosenbergiella species.</title>
        <authorList>
            <person name="Alvarez-Perez S."/>
            <person name="Lievens B."/>
        </authorList>
    </citation>
    <scope>NUCLEOTIDE SEQUENCE [LARGE SCALE GENOMIC DNA]</scope>
    <source>
        <strain evidence="4 5">CdVSA20.1</strain>
    </source>
</reference>
<evidence type="ECO:0000256" key="1">
    <source>
        <dbReference type="ARBA" id="ARBA00006499"/>
    </source>
</evidence>
<feature type="domain" description="Phospholipase/carboxylesterase/thioesterase" evidence="3">
    <location>
        <begin position="2"/>
        <end position="195"/>
    </location>
</feature>
<comment type="caution">
    <text evidence="4">The sequence shown here is derived from an EMBL/GenBank/DDBJ whole genome shotgun (WGS) entry which is preliminary data.</text>
</comment>
<proteinExistence type="inferred from homology"/>
<dbReference type="Gene3D" id="3.40.50.1820">
    <property type="entry name" value="alpha/beta hydrolase"/>
    <property type="match status" value="1"/>
</dbReference>
<dbReference type="PANTHER" id="PTHR10655:SF17">
    <property type="entry name" value="LYSOPHOSPHOLIPASE-LIKE PROTEIN 1"/>
    <property type="match status" value="1"/>
</dbReference>
<dbReference type="InterPro" id="IPR029058">
    <property type="entry name" value="AB_hydrolase_fold"/>
</dbReference>
<dbReference type="EMBL" id="JABBFO010000002">
    <property type="protein sequence ID" value="MBT0726453.1"/>
    <property type="molecule type" value="Genomic_DNA"/>
</dbReference>
<comment type="similarity">
    <text evidence="1">Belongs to the AB hydrolase superfamily. AB hydrolase 2 family.</text>
</comment>
<dbReference type="Pfam" id="PF02230">
    <property type="entry name" value="Abhydrolase_2"/>
    <property type="match status" value="1"/>
</dbReference>
<dbReference type="SUPFAM" id="SSF53474">
    <property type="entry name" value="alpha/beta-Hydrolases"/>
    <property type="match status" value="1"/>
</dbReference>
<sequence length="208" mass="22577">MKQLVILFHGYGSDGDDLKGLGEFWAGALPGLNYASPNAPQHCEAGIGYQWFSLAENNEANRRQSLADARPDIDTLLATVLNDHSIDPVNDQIMLVGFSQGTMIALDILLRSHYNIVGVIGFSGRLIETPTATTQTSAEVLLIHGESDEIVPAQETLQAQAELNQLGIPCHYMIEPGVVHTISAAGVEAATQFLAERFGWEDEEESDE</sequence>
<organism evidence="4 5">
    <name type="scientific">Rosenbergiella australiborealis</name>
    <dbReference type="NCBI Taxonomy" id="1544696"/>
    <lineage>
        <taxon>Bacteria</taxon>
        <taxon>Pseudomonadati</taxon>
        <taxon>Pseudomonadota</taxon>
        <taxon>Gammaproteobacteria</taxon>
        <taxon>Enterobacterales</taxon>
        <taxon>Erwiniaceae</taxon>
        <taxon>Rosenbergiella</taxon>
    </lineage>
</organism>
<evidence type="ECO:0000313" key="5">
    <source>
        <dbReference type="Proteomes" id="UP000786875"/>
    </source>
</evidence>
<evidence type="ECO:0000313" key="4">
    <source>
        <dbReference type="EMBL" id="MBT0726453.1"/>
    </source>
</evidence>
<gene>
    <name evidence="4" type="ORF">HGT73_03490</name>
</gene>
<dbReference type="Proteomes" id="UP000786875">
    <property type="component" value="Unassembled WGS sequence"/>
</dbReference>
<evidence type="ECO:0000256" key="2">
    <source>
        <dbReference type="ARBA" id="ARBA00022801"/>
    </source>
</evidence>
<dbReference type="InterPro" id="IPR050565">
    <property type="entry name" value="LYPA1-2/EST-like"/>
</dbReference>
<dbReference type="InterPro" id="IPR003140">
    <property type="entry name" value="PLipase/COase/thioEstase"/>
</dbReference>
<accession>A0ABS5T3Y3</accession>